<dbReference type="EMBL" id="CADCXV010000815">
    <property type="protein sequence ID" value="CAB0036416.1"/>
    <property type="molecule type" value="Genomic_DNA"/>
</dbReference>
<dbReference type="Proteomes" id="UP000479190">
    <property type="component" value="Unassembled WGS sequence"/>
</dbReference>
<reference evidence="1 2" key="1">
    <citation type="submission" date="2020-02" db="EMBL/GenBank/DDBJ databases">
        <authorList>
            <person name="Ferguson B K."/>
        </authorList>
    </citation>
    <scope>NUCLEOTIDE SEQUENCE [LARGE SCALE GENOMIC DNA]</scope>
</reference>
<evidence type="ECO:0000313" key="1">
    <source>
        <dbReference type="EMBL" id="CAB0036416.1"/>
    </source>
</evidence>
<dbReference type="AlphaFoldDB" id="A0A6H5IEK5"/>
<sequence>MRLNLATGAWTLTRRREAYMGRPAKPAAARARLSSFVRARVALEAPLMAEISLGAEQSSYDSVVGRSYQFLPNEVL</sequence>
<gene>
    <name evidence="1" type="ORF">TBRA_LOCUS8285</name>
</gene>
<evidence type="ECO:0000313" key="2">
    <source>
        <dbReference type="Proteomes" id="UP000479190"/>
    </source>
</evidence>
<keyword evidence="2" id="KW-1185">Reference proteome</keyword>
<accession>A0A6H5IEK5</accession>
<proteinExistence type="predicted"/>
<name>A0A6H5IEK5_9HYME</name>
<protein>
    <submittedName>
        <fullName evidence="1">Uncharacterized protein</fullName>
    </submittedName>
</protein>
<organism evidence="1 2">
    <name type="scientific">Trichogramma brassicae</name>
    <dbReference type="NCBI Taxonomy" id="86971"/>
    <lineage>
        <taxon>Eukaryota</taxon>
        <taxon>Metazoa</taxon>
        <taxon>Ecdysozoa</taxon>
        <taxon>Arthropoda</taxon>
        <taxon>Hexapoda</taxon>
        <taxon>Insecta</taxon>
        <taxon>Pterygota</taxon>
        <taxon>Neoptera</taxon>
        <taxon>Endopterygota</taxon>
        <taxon>Hymenoptera</taxon>
        <taxon>Apocrita</taxon>
        <taxon>Proctotrupomorpha</taxon>
        <taxon>Chalcidoidea</taxon>
        <taxon>Trichogrammatidae</taxon>
        <taxon>Trichogramma</taxon>
    </lineage>
</organism>